<dbReference type="InterPro" id="IPR001650">
    <property type="entry name" value="Helicase_C-like"/>
</dbReference>
<dbReference type="InterPro" id="IPR055227">
    <property type="entry name" value="HRQ1_WHD"/>
</dbReference>
<protein>
    <submittedName>
        <fullName evidence="6">DEAD/DEAH box helicase domain protein</fullName>
    </submittedName>
    <submittedName>
        <fullName evidence="5">DEAD/DEAH box helicase domain-containing protein</fullName>
    </submittedName>
</protein>
<accession>H1XUI2</accession>
<dbReference type="KEGG" id="caby:Cabys_2085"/>
<keyword evidence="6" id="KW-0347">Helicase</keyword>
<evidence type="ECO:0000313" key="8">
    <source>
        <dbReference type="Proteomes" id="UP000183868"/>
    </source>
</evidence>
<feature type="domain" description="Helicase C-terminal" evidence="4">
    <location>
        <begin position="283"/>
        <end position="438"/>
    </location>
</feature>
<keyword evidence="2" id="KW-0067">ATP-binding</keyword>
<dbReference type="Pfam" id="PF22982">
    <property type="entry name" value="WHD_HRQ1"/>
    <property type="match status" value="1"/>
</dbReference>
<dbReference type="eggNOG" id="COG1205">
    <property type="taxonomic scope" value="Bacteria"/>
</dbReference>
<dbReference type="InParanoid" id="H1XUI2"/>
<dbReference type="HOGENOM" id="CLU_000809_3_2_0"/>
<reference evidence="5 8" key="2">
    <citation type="submission" date="2016-11" db="EMBL/GenBank/DDBJ databases">
        <title>Genomic analysis of Caldithrix abyssi and proposal of a novel bacterial phylum Caldithrichaeota.</title>
        <authorList>
            <person name="Kublanov I."/>
            <person name="Sigalova O."/>
            <person name="Gavrilov S."/>
            <person name="Lebedinsky A."/>
            <person name="Ivanova N."/>
            <person name="Daum C."/>
            <person name="Reddy T."/>
            <person name="Klenk H.P."/>
            <person name="Goker M."/>
            <person name="Reva O."/>
            <person name="Miroshnichenko M."/>
            <person name="Kyprides N."/>
            <person name="Woyke T."/>
            <person name="Gelfand M."/>
        </authorList>
    </citation>
    <scope>NUCLEOTIDE SEQUENCE [LARGE SCALE GENOMIC DNA]</scope>
    <source>
        <strain evidence="5 8">LF13</strain>
    </source>
</reference>
<gene>
    <name evidence="5" type="ORF">Cabys_2085</name>
    <name evidence="6" type="ORF">Calab_3202</name>
</gene>
<dbReference type="Pfam" id="PF00270">
    <property type="entry name" value="DEAD"/>
    <property type="match status" value="1"/>
</dbReference>
<evidence type="ECO:0000313" key="5">
    <source>
        <dbReference type="EMBL" id="APF18834.1"/>
    </source>
</evidence>
<dbReference type="AlphaFoldDB" id="H1XUI2"/>
<dbReference type="RefSeq" id="WP_006930161.1">
    <property type="nucleotide sequence ID" value="NZ_CM001402.1"/>
</dbReference>
<dbReference type="InterPro" id="IPR018973">
    <property type="entry name" value="MZB"/>
</dbReference>
<keyword evidence="6" id="KW-0378">Hydrolase</keyword>
<name>H1XUI2_CALAY</name>
<dbReference type="InterPro" id="IPR014001">
    <property type="entry name" value="Helicase_ATP-bd"/>
</dbReference>
<dbReference type="InterPro" id="IPR027417">
    <property type="entry name" value="P-loop_NTPase"/>
</dbReference>
<dbReference type="EMBL" id="CP018099">
    <property type="protein sequence ID" value="APF18834.1"/>
    <property type="molecule type" value="Genomic_DNA"/>
</dbReference>
<dbReference type="PANTHER" id="PTHR47957:SF3">
    <property type="entry name" value="ATP-DEPENDENT HELICASE HRQ1"/>
    <property type="match status" value="1"/>
</dbReference>
<keyword evidence="7" id="KW-1185">Reference proteome</keyword>
<dbReference type="GO" id="GO:0036297">
    <property type="term" value="P:interstrand cross-link repair"/>
    <property type="evidence" value="ECO:0007669"/>
    <property type="project" value="TreeGrafter"/>
</dbReference>
<sequence length="760" mass="86394">MILKPKVTLEQLIEKLSKDAEFQRNITRWLVLEEQPARFAPFPQNVDRRLVQALNEKGITQLYTHQAEAFRKISAGENVVIVTPTASGKTLSYNLPVFQTILQNPEARALYLFPTKALSQDQVRETQDLIHRLQVDIKSFTFDGDTPVDIRRTIRSAGHIVVTNPDMLHQGVLPHHTLWIKLFENLKFVVLDEIHAYRGVFGSHLANLMRRLKRICAFYGSSPQFICSSATIANPKELAEQLTGQPVTLIDNNGAPRGKKHFLFYNPPVVHRELGLRRSVVNEVRQIVRKLLPTGAQMIVFARSRLRVEILLTYLRQVASQLKINPNLVRGYRGGYLPKERRQIENGLKKGEIQVVVSTNALELGIDIGQLDISILAGYPGSIASTWQQAGRAGRRQGTSLTLLVASSAPLDQYIIEHPEYFAEKNPESAQIDPDNLFILMSHLKCAAFELPFEENEVFAPDITRPLLDYLVEENVLRKTEGKYFWMREIYPADEVSLRNSSPENVVIIDTSDHNRVIGEVDLFSAPELVHKDAIYIHEGVQYHVDELDWDEKKAYVHQVKVNHYTDAITKTNIKVLDVLEEEILDSCKKVYGELAVSRVTTGFKKIKFNTHENIGMGRVHLPEMEMQTSAMWWEFDDRLFSDPYFQESIIGEGLKGIAYTLNNLIPLYVMCDVTDISVVPMVRAPFSHKPTIYVYDKYQGGMGLSKKLYEIDREVLQGVAQHIRRCPCTHGCPSCTGPTLENTLFGKESALKILELLKL</sequence>
<dbReference type="PROSITE" id="PS51192">
    <property type="entry name" value="HELICASE_ATP_BIND_1"/>
    <property type="match status" value="1"/>
</dbReference>
<dbReference type="SUPFAM" id="SSF52540">
    <property type="entry name" value="P-loop containing nucleoside triphosphate hydrolases"/>
    <property type="match status" value="1"/>
</dbReference>
<dbReference type="Proteomes" id="UP000004671">
    <property type="component" value="Chromosome"/>
</dbReference>
<evidence type="ECO:0000259" key="4">
    <source>
        <dbReference type="PROSITE" id="PS51194"/>
    </source>
</evidence>
<feature type="domain" description="Helicase ATP-binding" evidence="3">
    <location>
        <begin position="70"/>
        <end position="250"/>
    </location>
</feature>
<dbReference type="Pfam" id="PF00271">
    <property type="entry name" value="Helicase_C"/>
    <property type="match status" value="1"/>
</dbReference>
<dbReference type="STRING" id="880073.Cabys_2085"/>
<dbReference type="GO" id="GO:0003676">
    <property type="term" value="F:nucleic acid binding"/>
    <property type="evidence" value="ECO:0007669"/>
    <property type="project" value="InterPro"/>
</dbReference>
<dbReference type="Gene3D" id="3.40.50.300">
    <property type="entry name" value="P-loop containing nucleotide triphosphate hydrolases"/>
    <property type="match status" value="2"/>
</dbReference>
<reference evidence="6 7" key="1">
    <citation type="submission" date="2011-09" db="EMBL/GenBank/DDBJ databases">
        <title>The permanent draft genome of Caldithrix abyssi DSM 13497.</title>
        <authorList>
            <consortium name="US DOE Joint Genome Institute (JGI-PGF)"/>
            <person name="Lucas S."/>
            <person name="Han J."/>
            <person name="Lapidus A."/>
            <person name="Bruce D."/>
            <person name="Goodwin L."/>
            <person name="Pitluck S."/>
            <person name="Peters L."/>
            <person name="Kyrpides N."/>
            <person name="Mavromatis K."/>
            <person name="Ivanova N."/>
            <person name="Mikhailova N."/>
            <person name="Chertkov O."/>
            <person name="Detter J.C."/>
            <person name="Tapia R."/>
            <person name="Han C."/>
            <person name="Land M."/>
            <person name="Hauser L."/>
            <person name="Markowitz V."/>
            <person name="Cheng J.-F."/>
            <person name="Hugenholtz P."/>
            <person name="Woyke T."/>
            <person name="Wu D."/>
            <person name="Spring S."/>
            <person name="Brambilla E."/>
            <person name="Klenk H.-P."/>
            <person name="Eisen J.A."/>
        </authorList>
    </citation>
    <scope>NUCLEOTIDE SEQUENCE [LARGE SCALE GENOMIC DNA]</scope>
    <source>
        <strain evidence="6 7">DSM 13497</strain>
    </source>
</reference>
<dbReference type="CDD" id="cd18797">
    <property type="entry name" value="SF2_C_Hrq"/>
    <property type="match status" value="1"/>
</dbReference>
<dbReference type="CDD" id="cd17923">
    <property type="entry name" value="DEXHc_Hrq1-like"/>
    <property type="match status" value="1"/>
</dbReference>
<evidence type="ECO:0000256" key="2">
    <source>
        <dbReference type="ARBA" id="ARBA00022840"/>
    </source>
</evidence>
<dbReference type="InterPro" id="IPR011545">
    <property type="entry name" value="DEAD/DEAH_box_helicase_dom"/>
</dbReference>
<evidence type="ECO:0000313" key="7">
    <source>
        <dbReference type="Proteomes" id="UP000004671"/>
    </source>
</evidence>
<dbReference type="PaxDb" id="880073-Calab_3202"/>
<dbReference type="Pfam" id="PF09369">
    <property type="entry name" value="MZB"/>
    <property type="match status" value="1"/>
</dbReference>
<dbReference type="PROSITE" id="PS51194">
    <property type="entry name" value="HELICASE_CTER"/>
    <property type="match status" value="1"/>
</dbReference>
<proteinExistence type="predicted"/>
<organism evidence="6 7">
    <name type="scientific">Caldithrix abyssi DSM 13497</name>
    <dbReference type="NCBI Taxonomy" id="880073"/>
    <lineage>
        <taxon>Bacteria</taxon>
        <taxon>Pseudomonadati</taxon>
        <taxon>Calditrichota</taxon>
        <taxon>Calditrichia</taxon>
        <taxon>Calditrichales</taxon>
        <taxon>Calditrichaceae</taxon>
        <taxon>Caldithrix</taxon>
    </lineage>
</organism>
<dbReference type="Proteomes" id="UP000183868">
    <property type="component" value="Chromosome"/>
</dbReference>
<evidence type="ECO:0000256" key="1">
    <source>
        <dbReference type="ARBA" id="ARBA00022741"/>
    </source>
</evidence>
<dbReference type="GO" id="GO:0043138">
    <property type="term" value="F:3'-5' DNA helicase activity"/>
    <property type="evidence" value="ECO:0007669"/>
    <property type="project" value="TreeGrafter"/>
</dbReference>
<dbReference type="PANTHER" id="PTHR47957">
    <property type="entry name" value="ATP-DEPENDENT HELICASE HRQ1"/>
    <property type="match status" value="1"/>
</dbReference>
<dbReference type="SMART" id="SM00490">
    <property type="entry name" value="HELICc"/>
    <property type="match status" value="1"/>
</dbReference>
<evidence type="ECO:0000313" key="6">
    <source>
        <dbReference type="EMBL" id="EHO42808.1"/>
    </source>
</evidence>
<evidence type="ECO:0000259" key="3">
    <source>
        <dbReference type="PROSITE" id="PS51192"/>
    </source>
</evidence>
<dbReference type="GO" id="GO:0006289">
    <property type="term" value="P:nucleotide-excision repair"/>
    <property type="evidence" value="ECO:0007669"/>
    <property type="project" value="TreeGrafter"/>
</dbReference>
<keyword evidence="1" id="KW-0547">Nucleotide-binding</keyword>
<dbReference type="OrthoDB" id="143059at2"/>
<dbReference type="SMART" id="SM00487">
    <property type="entry name" value="DEXDc"/>
    <property type="match status" value="1"/>
</dbReference>
<dbReference type="EMBL" id="CM001402">
    <property type="protein sequence ID" value="EHO42808.1"/>
    <property type="molecule type" value="Genomic_DNA"/>
</dbReference>
<dbReference type="GO" id="GO:0005524">
    <property type="term" value="F:ATP binding"/>
    <property type="evidence" value="ECO:0007669"/>
    <property type="project" value="UniProtKB-KW"/>
</dbReference>